<dbReference type="Gene3D" id="2.160.20.10">
    <property type="entry name" value="Single-stranded right-handed beta-helix, Pectin lyase-like"/>
    <property type="match status" value="1"/>
</dbReference>
<dbReference type="AlphaFoldDB" id="A0A0F9EJV1"/>
<dbReference type="InterPro" id="IPR011050">
    <property type="entry name" value="Pectin_lyase_fold/virulence"/>
</dbReference>
<accession>A0A0F9EJV1</accession>
<evidence type="ECO:0000313" key="1">
    <source>
        <dbReference type="EMBL" id="KKL74279.1"/>
    </source>
</evidence>
<gene>
    <name evidence="1" type="ORF">LCGC14_2066480</name>
</gene>
<dbReference type="InterPro" id="IPR012334">
    <property type="entry name" value="Pectin_lyas_fold"/>
</dbReference>
<comment type="caution">
    <text evidence="1">The sequence shown here is derived from an EMBL/GenBank/DDBJ whole genome shotgun (WGS) entry which is preliminary data.</text>
</comment>
<evidence type="ECO:0008006" key="2">
    <source>
        <dbReference type="Google" id="ProtNLM"/>
    </source>
</evidence>
<reference evidence="1" key="1">
    <citation type="journal article" date="2015" name="Nature">
        <title>Complex archaea that bridge the gap between prokaryotes and eukaryotes.</title>
        <authorList>
            <person name="Spang A."/>
            <person name="Saw J.H."/>
            <person name="Jorgensen S.L."/>
            <person name="Zaremba-Niedzwiedzka K."/>
            <person name="Martijn J."/>
            <person name="Lind A.E."/>
            <person name="van Eijk R."/>
            <person name="Schleper C."/>
            <person name="Guy L."/>
            <person name="Ettema T.J."/>
        </authorList>
    </citation>
    <scope>NUCLEOTIDE SEQUENCE</scope>
</reference>
<sequence length="410" mass="44106">MSITKLTNLMLNETVDIKIIDAIRSLAHAIGFQSTLFVSSAGDNTDGSSWAKAYTALKTVLDWIENNQATGEVHLVILGDGSWDINTTLAPTYTKNIAIYGIDSRNQAVISNSHATATHVLKFTGWCSINNVQIDCGVNETGIEINSTSANGSRLRKLHFDCASLTSAKDAILLDNSVSLVGIFDIHIEGETTNTTGIHLNGANDCRITNITIESALLGIHLDHADDDINHFKFIEIDSAITGIQIDNAGSTDNHFEDLHFHDITTRISDSGTSTHFDRITMDNEEIKIMPETASAGTTITSKNIADTYADNYSQIDDGSGFTKPFKIVGAFLGNPSDNTATHIVKIATGGASSEVDIARLTAMTTVMVQGSPVPIESGTIPAGTRISANLQTENAVANTIQLWLLYIEY</sequence>
<proteinExistence type="predicted"/>
<dbReference type="EMBL" id="LAZR01024708">
    <property type="protein sequence ID" value="KKL74279.1"/>
    <property type="molecule type" value="Genomic_DNA"/>
</dbReference>
<name>A0A0F9EJV1_9ZZZZ</name>
<protein>
    <recommendedName>
        <fullName evidence="2">Right handed beta helix domain-containing protein</fullName>
    </recommendedName>
</protein>
<dbReference type="SUPFAM" id="SSF51126">
    <property type="entry name" value="Pectin lyase-like"/>
    <property type="match status" value="1"/>
</dbReference>
<organism evidence="1">
    <name type="scientific">marine sediment metagenome</name>
    <dbReference type="NCBI Taxonomy" id="412755"/>
    <lineage>
        <taxon>unclassified sequences</taxon>
        <taxon>metagenomes</taxon>
        <taxon>ecological metagenomes</taxon>
    </lineage>
</organism>